<gene>
    <name evidence="3" type="ORF">GLW01_09700</name>
</gene>
<accession>A0A9X4YFT4</accession>
<reference evidence="3 4" key="1">
    <citation type="submission" date="2019-11" db="EMBL/GenBank/DDBJ databases">
        <title>Genome sequences of 17 halophilic strains isolated from different environments.</title>
        <authorList>
            <person name="Furrow R.E."/>
        </authorList>
    </citation>
    <scope>NUCLEOTIDE SEQUENCE [LARGE SCALE GENOMIC DNA]</scope>
    <source>
        <strain evidence="3 4">22507_15_FS</strain>
    </source>
</reference>
<keyword evidence="2" id="KW-0812">Transmembrane</keyword>
<dbReference type="OrthoDB" id="9757969at2"/>
<dbReference type="EMBL" id="WMEX01000005">
    <property type="protein sequence ID" value="MYL27065.1"/>
    <property type="molecule type" value="Genomic_DNA"/>
</dbReference>
<dbReference type="AlphaFoldDB" id="A0A9X4YFT4"/>
<dbReference type="RefSeq" id="WP_160898925.1">
    <property type="nucleotide sequence ID" value="NZ_WMEX01000005.1"/>
</dbReference>
<feature type="compositionally biased region" description="Acidic residues" evidence="1">
    <location>
        <begin position="142"/>
        <end position="152"/>
    </location>
</feature>
<feature type="transmembrane region" description="Helical" evidence="2">
    <location>
        <begin position="25"/>
        <end position="46"/>
    </location>
</feature>
<name>A0A9X4YFT4_9GAMM</name>
<dbReference type="InterPro" id="IPR052894">
    <property type="entry name" value="AsmA-related"/>
</dbReference>
<evidence type="ECO:0000256" key="2">
    <source>
        <dbReference type="SAM" id="Phobius"/>
    </source>
</evidence>
<keyword evidence="4" id="KW-1185">Reference proteome</keyword>
<evidence type="ECO:0000256" key="1">
    <source>
        <dbReference type="SAM" id="MobiDB-lite"/>
    </source>
</evidence>
<dbReference type="GO" id="GO:0005886">
    <property type="term" value="C:plasma membrane"/>
    <property type="evidence" value="ECO:0007669"/>
    <property type="project" value="TreeGrafter"/>
</dbReference>
<dbReference type="PANTHER" id="PTHR30441:SF8">
    <property type="entry name" value="DUF748 DOMAIN-CONTAINING PROTEIN"/>
    <property type="match status" value="1"/>
</dbReference>
<dbReference type="Pfam" id="PF05359">
    <property type="entry name" value="DUF748"/>
    <property type="match status" value="2"/>
</dbReference>
<dbReference type="Proteomes" id="UP000460751">
    <property type="component" value="Unassembled WGS sequence"/>
</dbReference>
<dbReference type="InterPro" id="IPR008023">
    <property type="entry name" value="DUF748"/>
</dbReference>
<organism evidence="3 4">
    <name type="scientific">Vreelandella halophila</name>
    <dbReference type="NCBI Taxonomy" id="86177"/>
    <lineage>
        <taxon>Bacteria</taxon>
        <taxon>Pseudomonadati</taxon>
        <taxon>Pseudomonadota</taxon>
        <taxon>Gammaproteobacteria</taxon>
        <taxon>Oceanospirillales</taxon>
        <taxon>Halomonadaceae</taxon>
        <taxon>Vreelandella</taxon>
    </lineage>
</organism>
<feature type="region of interest" description="Disordered" evidence="1">
    <location>
        <begin position="134"/>
        <end position="157"/>
    </location>
</feature>
<sequence>MPSDSLRRFGGYLRTRWASPRRIRFWLLALVIAYTLLGFLIAPWLIQYLAASTAKEDFGRELRIEAVHVNPYTLTLRIDGLALDDTDNRQLLGWQQLFVDLAWSSALNGAWTFQTIRLDRPMIHEERFASGKTRLSRLAPEPSEDAPAEDEASSLPALQVDELRVTEAALRFTDNLRDGTTETDQPKRVSLALEDLMLSASDLSLQEGARFPVALDGQLEGGGTLAFDGSLQLLPTAVLAGNARINELALNQAQPYLRQFANVQLSDGTLNLDGRMQTGAEQPFAFEGSAGIETLNIREGSNQDALIGWQSLHTKKLDLNLDERRLETAPISLNGLFGRLIINEDRTTNFSQLMATAPAKAEDDGAARMDDTDDETAPFDITIEGVELTDGTLRFADRSLPLPFSTSIHTLNGQVSTLSSSSDQPAQVALEGQVADYGLTRVDGTIHAWHPMRDTSLKLRFRNLQIPEYSPYTVRFAGRRIAGGTMDLDLDYTVSEQQLDGRNSLVLRDLRLSEKMAVSDAMDLPLDLAIALLKDSNGVIDLDLPVTGDVGSPEFDVGGVVRQALTRTIKSVVQSPFRFLANLVGAGSEELGRVEFPPGRSDLLPPQRERVAKLREALTQRPELALELTGPFNHTFDGPILKRGKAIDALRQRLAQADRETGELNLTAEANQDVVETMFTTHYPEADLAAIQSRFTEEQGDSSDSSGFDSLAYRNHLADRIIAAQPVTDADLRALAKARASAVQDALVDASGNGIDADRVRVLTPHKIDPGGNERIAMEVGVTAE</sequence>
<evidence type="ECO:0000313" key="4">
    <source>
        <dbReference type="Proteomes" id="UP000460751"/>
    </source>
</evidence>
<dbReference type="PANTHER" id="PTHR30441">
    <property type="entry name" value="DUF748 DOMAIN-CONTAINING PROTEIN"/>
    <property type="match status" value="1"/>
</dbReference>
<dbReference type="GO" id="GO:0090313">
    <property type="term" value="P:regulation of protein targeting to membrane"/>
    <property type="evidence" value="ECO:0007669"/>
    <property type="project" value="TreeGrafter"/>
</dbReference>
<comment type="caution">
    <text evidence="3">The sequence shown here is derived from an EMBL/GenBank/DDBJ whole genome shotgun (WGS) entry which is preliminary data.</text>
</comment>
<keyword evidence="2" id="KW-1133">Transmembrane helix</keyword>
<evidence type="ECO:0000313" key="3">
    <source>
        <dbReference type="EMBL" id="MYL27065.1"/>
    </source>
</evidence>
<proteinExistence type="predicted"/>
<keyword evidence="2" id="KW-0472">Membrane</keyword>
<protein>
    <submittedName>
        <fullName evidence="3">DUF748 domain-containing protein</fullName>
    </submittedName>
</protein>